<feature type="transmembrane region" description="Helical" evidence="2">
    <location>
        <begin position="125"/>
        <end position="145"/>
    </location>
</feature>
<feature type="transmembrane region" description="Helical" evidence="2">
    <location>
        <begin position="435"/>
        <end position="453"/>
    </location>
</feature>
<dbReference type="OrthoDB" id="9757990at2"/>
<evidence type="ECO:0000313" key="4">
    <source>
        <dbReference type="EMBL" id="KXP14946.1"/>
    </source>
</evidence>
<feature type="transmembrane region" description="Helical" evidence="2">
    <location>
        <begin position="294"/>
        <end position="318"/>
    </location>
</feature>
<dbReference type="Pfam" id="PF13687">
    <property type="entry name" value="DUF4153"/>
    <property type="match status" value="1"/>
</dbReference>
<feature type="transmembrane region" description="Helical" evidence="2">
    <location>
        <begin position="151"/>
        <end position="182"/>
    </location>
</feature>
<keyword evidence="2" id="KW-0472">Membrane</keyword>
<feature type="region of interest" description="Disordered" evidence="1">
    <location>
        <begin position="1"/>
        <end position="37"/>
    </location>
</feature>
<feature type="transmembrane region" description="Helical" evidence="2">
    <location>
        <begin position="77"/>
        <end position="95"/>
    </location>
</feature>
<feature type="transmembrane region" description="Helical" evidence="2">
    <location>
        <begin position="101"/>
        <end position="118"/>
    </location>
</feature>
<sequence length="543" mass="57686">MRIVEGGSMTLPPSPSGPHGPWSPSRTPVERPLQAPIPPLRPGEAPRLYGPPVAPPSGTDFMFGGFWPEKDLTPRPALLGAAAAIGVVAAVILPYHYAVSLAGLIVVAALLLVPLGISRHRASPYTWLVAALGTALVSLMVLRAAGWLTALMLLVLVPLAFSALSAGRTVLDLLTAAVTWPLSLLRATPWARRTAGTVRSLPVGWPVVRTAALCVVALLVFGALFATGDAVFGSWVQALIPTFDGGSVVLRVLVAAAIGALALGTLYTAINPPRPVHAPGIPAGPSRTVRRFEWLAPLGVVIAMFAGFVAAQATTMWAGHDYVQRTAGVTYAESVHKGFGQLTVATLLALLTVAFVWWAAPRESKSDLAALAGALGSLCALALVVVVSALYRMHVYQQAYGFTTLRLVVDAFELWMGLLLLLTIACVALRRVGQLPRAALASAAFVVIGLGWMNPEAWIAEHNVQRFEDTGKVDTAYLATLGPDARAAIARLPLDVAQCSVQQGPRDASWIEWNLGRDRARDVHLDSRLYQQECNPNRDGQTR</sequence>
<evidence type="ECO:0000313" key="3">
    <source>
        <dbReference type="EMBL" id="KXP01378.1"/>
    </source>
</evidence>
<evidence type="ECO:0000313" key="5">
    <source>
        <dbReference type="Proteomes" id="UP000070258"/>
    </source>
</evidence>
<feature type="transmembrane region" description="Helical" evidence="2">
    <location>
        <begin position="203"/>
        <end position="228"/>
    </location>
</feature>
<accession>A0A138AX54</accession>
<evidence type="ECO:0000256" key="1">
    <source>
        <dbReference type="SAM" id="MobiDB-lite"/>
    </source>
</evidence>
<dbReference type="AlphaFoldDB" id="A0A138AX54"/>
<gene>
    <name evidence="4" type="ORF">AXK60_03520</name>
    <name evidence="3" type="ORF">AXK61_00740</name>
</gene>
<feature type="transmembrane region" description="Helical" evidence="2">
    <location>
        <begin position="248"/>
        <end position="270"/>
    </location>
</feature>
<keyword evidence="2" id="KW-1133">Transmembrane helix</keyword>
<reference evidence="4" key="1">
    <citation type="submission" date="2016-02" db="EMBL/GenBank/DDBJ databases">
        <authorList>
            <person name="Teng J.L."/>
            <person name="Yang Y."/>
            <person name="Huang Y."/>
            <person name="Guo F."/>
            <person name="Wei W."/>
            <person name="Chen J.H."/>
            <person name="Wong S.Y."/>
            <person name="Lau S.K."/>
            <person name="Woo P.C."/>
        </authorList>
    </citation>
    <scope>NUCLEOTIDE SEQUENCE</scope>
    <source>
        <strain evidence="4">JCM 15929</strain>
    </source>
</reference>
<dbReference type="EMBL" id="LSRE01000001">
    <property type="protein sequence ID" value="KXP01378.1"/>
    <property type="molecule type" value="Genomic_DNA"/>
</dbReference>
<keyword evidence="2" id="KW-0812">Transmembrane</keyword>
<keyword evidence="6" id="KW-1185">Reference proteome</keyword>
<dbReference type="EMBL" id="LSRF01000001">
    <property type="protein sequence ID" value="KXP14946.1"/>
    <property type="molecule type" value="Genomic_DNA"/>
</dbReference>
<protein>
    <submittedName>
        <fullName evidence="4">Uncharacterized protein</fullName>
    </submittedName>
</protein>
<evidence type="ECO:0000313" key="6">
    <source>
        <dbReference type="Proteomes" id="UP000070409"/>
    </source>
</evidence>
<reference evidence="3 6" key="2">
    <citation type="submission" date="2016-02" db="EMBL/GenBank/DDBJ databases">
        <authorList>
            <person name="Teng J.L."/>
            <person name="Tang Y."/>
            <person name="Huang Y."/>
            <person name="Guo F."/>
            <person name="Wei W."/>
            <person name="Chen J.H."/>
            <person name="Wong S.Y."/>
            <person name="Lau S.K."/>
            <person name="Woo P.C."/>
        </authorList>
    </citation>
    <scope>NUCLEOTIDE SEQUENCE [LARGE SCALE GENOMIC DNA]</scope>
    <source>
        <strain evidence="3 6">JCM 13375</strain>
    </source>
</reference>
<reference evidence="5" key="3">
    <citation type="submission" date="2016-02" db="EMBL/GenBank/DDBJ databases">
        <authorList>
            <person name="Wen L."/>
            <person name="He K."/>
            <person name="Yang H."/>
        </authorList>
    </citation>
    <scope>NUCLEOTIDE SEQUENCE [LARGE SCALE GENOMIC DNA]</scope>
    <source>
        <strain evidence="5">JCM 15929</strain>
    </source>
</reference>
<evidence type="ECO:0000256" key="2">
    <source>
        <dbReference type="SAM" id="Phobius"/>
    </source>
</evidence>
<dbReference type="Proteomes" id="UP000070258">
    <property type="component" value="Unassembled WGS sequence"/>
</dbReference>
<dbReference type="InterPro" id="IPR025291">
    <property type="entry name" value="DUF4153"/>
</dbReference>
<feature type="transmembrane region" description="Helical" evidence="2">
    <location>
        <begin position="370"/>
        <end position="391"/>
    </location>
</feature>
<feature type="transmembrane region" description="Helical" evidence="2">
    <location>
        <begin position="411"/>
        <end position="428"/>
    </location>
</feature>
<feature type="transmembrane region" description="Helical" evidence="2">
    <location>
        <begin position="338"/>
        <end position="358"/>
    </location>
</feature>
<proteinExistence type="predicted"/>
<comment type="caution">
    <text evidence="4">The sequence shown here is derived from an EMBL/GenBank/DDBJ whole genome shotgun (WGS) entry which is preliminary data.</text>
</comment>
<dbReference type="Proteomes" id="UP000070409">
    <property type="component" value="Unassembled WGS sequence"/>
</dbReference>
<organism evidence="4 5">
    <name type="scientific">Tsukamurella pseudospumae</name>
    <dbReference type="NCBI Taxonomy" id="239498"/>
    <lineage>
        <taxon>Bacteria</taxon>
        <taxon>Bacillati</taxon>
        <taxon>Actinomycetota</taxon>
        <taxon>Actinomycetes</taxon>
        <taxon>Mycobacteriales</taxon>
        <taxon>Tsukamurellaceae</taxon>
        <taxon>Tsukamurella</taxon>
    </lineage>
</organism>
<dbReference type="STRING" id="239498.AXK60_03520"/>
<name>A0A138AX54_9ACTN</name>